<reference evidence="2 3" key="1">
    <citation type="submission" date="2024-04" db="EMBL/GenBank/DDBJ databases">
        <title>Salinicola lusitanus LLJ914,a marine bacterium isolated from the Okinawa Trough.</title>
        <authorList>
            <person name="Li J."/>
        </authorList>
    </citation>
    <scope>NUCLEOTIDE SEQUENCE [LARGE SCALE GENOMIC DNA]</scope>
    <source>
        <strain evidence="2 3">LLJ914</strain>
    </source>
</reference>
<dbReference type="Gene3D" id="2.30.40.10">
    <property type="entry name" value="Urease, subunit C, domain 1"/>
    <property type="match status" value="1"/>
</dbReference>
<feature type="domain" description="Amidohydrolase-related" evidence="1">
    <location>
        <begin position="64"/>
        <end position="412"/>
    </location>
</feature>
<dbReference type="InterPro" id="IPR011059">
    <property type="entry name" value="Metal-dep_hydrolase_composite"/>
</dbReference>
<accession>A0ABZ3CY08</accession>
<dbReference type="SUPFAM" id="SSF51338">
    <property type="entry name" value="Composite domain of metallo-dependent hydrolases"/>
    <property type="match status" value="2"/>
</dbReference>
<dbReference type="Pfam" id="PF01979">
    <property type="entry name" value="Amidohydro_1"/>
    <property type="match status" value="1"/>
</dbReference>
<dbReference type="EMBL" id="CP151919">
    <property type="protein sequence ID" value="XAD56009.1"/>
    <property type="molecule type" value="Genomic_DNA"/>
</dbReference>
<dbReference type="PANTHER" id="PTHR43135:SF3">
    <property type="entry name" value="ALPHA-D-RIBOSE 1-METHYLPHOSPHONATE 5-TRIPHOSPHATE DIPHOSPHATASE"/>
    <property type="match status" value="1"/>
</dbReference>
<evidence type="ECO:0000313" key="2">
    <source>
        <dbReference type="EMBL" id="XAD56009.1"/>
    </source>
</evidence>
<name>A0ABZ3CY08_9GAMM</name>
<keyword evidence="3" id="KW-1185">Reference proteome</keyword>
<evidence type="ECO:0000259" key="1">
    <source>
        <dbReference type="Pfam" id="PF01979"/>
    </source>
</evidence>
<dbReference type="RefSeq" id="WP_342596196.1">
    <property type="nucleotide sequence ID" value="NZ_CP151919.1"/>
</dbReference>
<dbReference type="InterPro" id="IPR057744">
    <property type="entry name" value="OTAase-like"/>
</dbReference>
<dbReference type="Gene3D" id="3.20.20.140">
    <property type="entry name" value="Metal-dependent hydrolases"/>
    <property type="match status" value="1"/>
</dbReference>
<dbReference type="InterPro" id="IPR032466">
    <property type="entry name" value="Metal_Hydrolase"/>
</dbReference>
<sequence length="422" mass="45280">MTEPTSSRATPAVLFRNASLVDGSSPQPRAGVHVLVEGDRITQVSDSPIEAPRDARVIDLEGRTLMPGLIDCHVHVIATTADLGANALLPDALVAARATPIMEGMLMRGFTTVRDVGGADRGIQQAVAEGLFVGPRLVICGKALSQTGGHNDYRGFYDERDDQYQTRRLGSMGRICDGVESVRRAVRQEIKAGAQFIKVMANGGVSSPSDPIDFLSFSVDELKTIVEEASNAQTYVSAHLYTDEAIRRAVEAGVRSLEHCNLITADTARLAAERGAMACPTLVTYERLKIEGADYGLKPESVAKIDDVRLAGLESLVTMREAGLEMAYGTDLLGEMHPHQSEEFVIRAQVLPAHEVIRSATATAAKLLRMEGEIGCVAPGAWADLIVVDGNPLEDMSLLAGQGKHLSLIMQGGRAVKDRLSR</sequence>
<evidence type="ECO:0000313" key="3">
    <source>
        <dbReference type="Proteomes" id="UP001453229"/>
    </source>
</evidence>
<dbReference type="InterPro" id="IPR006680">
    <property type="entry name" value="Amidohydro-rel"/>
</dbReference>
<protein>
    <submittedName>
        <fullName evidence="2">Amidohydrolase family protein</fullName>
    </submittedName>
</protein>
<gene>
    <name evidence="2" type="ORF">AAGT95_08490</name>
</gene>
<dbReference type="Proteomes" id="UP001453229">
    <property type="component" value="Chromosome"/>
</dbReference>
<dbReference type="SUPFAM" id="SSF51556">
    <property type="entry name" value="Metallo-dependent hydrolases"/>
    <property type="match status" value="1"/>
</dbReference>
<dbReference type="PANTHER" id="PTHR43135">
    <property type="entry name" value="ALPHA-D-RIBOSE 1-METHYLPHOSPHONATE 5-TRIPHOSPHATE DIPHOSPHATASE"/>
    <property type="match status" value="1"/>
</dbReference>
<dbReference type="InterPro" id="IPR051781">
    <property type="entry name" value="Metallo-dep_Hydrolase"/>
</dbReference>
<proteinExistence type="predicted"/>
<organism evidence="2 3">
    <name type="scientific">Salinicola lusitanus</name>
    <dbReference type="NCBI Taxonomy" id="1949085"/>
    <lineage>
        <taxon>Bacteria</taxon>
        <taxon>Pseudomonadati</taxon>
        <taxon>Pseudomonadota</taxon>
        <taxon>Gammaproteobacteria</taxon>
        <taxon>Oceanospirillales</taxon>
        <taxon>Halomonadaceae</taxon>
        <taxon>Salinicola</taxon>
    </lineage>
</organism>
<dbReference type="CDD" id="cd01299">
    <property type="entry name" value="Met_dep_hydrolase_A"/>
    <property type="match status" value="1"/>
</dbReference>